<dbReference type="NCBIfam" id="TIGR00879">
    <property type="entry name" value="SP"/>
    <property type="match status" value="1"/>
</dbReference>
<organism evidence="11 12">
    <name type="scientific">Zygosaccharomyces bailii (strain CLIB 213 / ATCC 58445 / CBS 680 / BCRC 21525 / NBRC 1098 / NCYC 1416 / NRRL Y-2227)</name>
    <dbReference type="NCBI Taxonomy" id="1333698"/>
    <lineage>
        <taxon>Eukaryota</taxon>
        <taxon>Fungi</taxon>
        <taxon>Dikarya</taxon>
        <taxon>Ascomycota</taxon>
        <taxon>Saccharomycotina</taxon>
        <taxon>Saccharomycetes</taxon>
        <taxon>Saccharomycetales</taxon>
        <taxon>Saccharomycetaceae</taxon>
        <taxon>Zygosaccharomyces</taxon>
    </lineage>
</organism>
<evidence type="ECO:0000313" key="12">
    <source>
        <dbReference type="Proteomes" id="UP000019375"/>
    </source>
</evidence>
<keyword evidence="4 9" id="KW-0812">Transmembrane</keyword>
<feature type="transmembrane region" description="Helical" evidence="9">
    <location>
        <begin position="77"/>
        <end position="97"/>
    </location>
</feature>
<evidence type="ECO:0000256" key="9">
    <source>
        <dbReference type="SAM" id="Phobius"/>
    </source>
</evidence>
<dbReference type="FunFam" id="1.20.1250.20:FF:000026">
    <property type="entry name" value="MFS quinate transporter QutD"/>
    <property type="match status" value="1"/>
</dbReference>
<feature type="transmembrane region" description="Helical" evidence="9">
    <location>
        <begin position="320"/>
        <end position="341"/>
    </location>
</feature>
<proteinExistence type="inferred from homology"/>
<evidence type="ECO:0000256" key="3">
    <source>
        <dbReference type="ARBA" id="ARBA00022448"/>
    </source>
</evidence>
<name>A0A8J2X972_ZYGB2</name>
<feature type="transmembrane region" description="Helical" evidence="9">
    <location>
        <begin position="162"/>
        <end position="184"/>
    </location>
</feature>
<feature type="transmembrane region" description="Helical" evidence="9">
    <location>
        <begin position="104"/>
        <end position="120"/>
    </location>
</feature>
<feature type="compositionally biased region" description="Low complexity" evidence="8">
    <location>
        <begin position="559"/>
        <end position="573"/>
    </location>
</feature>
<dbReference type="InterPro" id="IPR020846">
    <property type="entry name" value="MFS_dom"/>
</dbReference>
<dbReference type="InterPro" id="IPR036259">
    <property type="entry name" value="MFS_trans_sf"/>
</dbReference>
<keyword evidence="12" id="KW-1185">Reference proteome</keyword>
<feature type="transmembrane region" description="Helical" evidence="9">
    <location>
        <begin position="466"/>
        <end position="484"/>
    </location>
</feature>
<evidence type="ECO:0000256" key="7">
    <source>
        <dbReference type="RuleBase" id="RU003346"/>
    </source>
</evidence>
<keyword evidence="5 9" id="KW-1133">Transmembrane helix</keyword>
<evidence type="ECO:0000259" key="10">
    <source>
        <dbReference type="PROSITE" id="PS50850"/>
    </source>
</evidence>
<dbReference type="InterPro" id="IPR050360">
    <property type="entry name" value="MFS_Sugar_Transporters"/>
</dbReference>
<dbReference type="GO" id="GO:0005351">
    <property type="term" value="F:carbohydrate:proton symporter activity"/>
    <property type="evidence" value="ECO:0007669"/>
    <property type="project" value="TreeGrafter"/>
</dbReference>
<feature type="compositionally biased region" description="Basic and acidic residues" evidence="8">
    <location>
        <begin position="543"/>
        <end position="554"/>
    </location>
</feature>
<keyword evidence="3 7" id="KW-0813">Transport</keyword>
<dbReference type="PRINTS" id="PR00171">
    <property type="entry name" value="SUGRTRNSPORT"/>
</dbReference>
<dbReference type="Gene3D" id="1.20.1250.20">
    <property type="entry name" value="MFS general substrate transporter like domains"/>
    <property type="match status" value="1"/>
</dbReference>
<feature type="transmembrane region" description="Helical" evidence="9">
    <location>
        <begin position="399"/>
        <end position="423"/>
    </location>
</feature>
<feature type="transmembrane region" description="Helical" evidence="9">
    <location>
        <begin position="348"/>
        <end position="371"/>
    </location>
</feature>
<dbReference type="GO" id="GO:0016020">
    <property type="term" value="C:membrane"/>
    <property type="evidence" value="ECO:0007669"/>
    <property type="project" value="UniProtKB-SubCell"/>
</dbReference>
<dbReference type="SUPFAM" id="SSF103473">
    <property type="entry name" value="MFS general substrate transporter"/>
    <property type="match status" value="1"/>
</dbReference>
<evidence type="ECO:0000256" key="8">
    <source>
        <dbReference type="SAM" id="MobiDB-lite"/>
    </source>
</evidence>
<evidence type="ECO:0000256" key="4">
    <source>
        <dbReference type="ARBA" id="ARBA00022692"/>
    </source>
</evidence>
<dbReference type="Proteomes" id="UP000019375">
    <property type="component" value="Unassembled WGS sequence"/>
</dbReference>
<sequence length="573" mass="63195">MAVDKKQVVNALKGKRINYRGAFYDKFPKMYNIYVIGFTACISGLMFGFDVSSMSSMIGTDGYKKYFGTPGATEQGGITACMPAGSFAACLVAPYFSDTFGRRVSLHLCATFWIIGAVLQCASQDLAMLCVGRVISGFGVGFGSSVAPVYCSEVSPPKIRGAISGLFQFSVTLGIMILFFIGYGAHFIKGAGSFRLTWGMEIVPGLCLLLAVFFLPESPRWLALHDRWSEAEEIVTRIGAKGDRNNQEIKIQLEEIKEQVEIDKEAEAFTMLDLFRPKTRLKTIVGMMAQCWQQMCGMNVMMYYIVYIFSMAGYKGGAVLVSGSIQYVLNVVMTIPALFLFDKWGRRPVLIVGGIFMFIWLFGVAGLLATYSDPYPQGFEGDTTVRIAIPDKYKPAARGVIACSYLFVCSFAPTWGVGIWTYCAEIFNNTERAKGSGLCAAVNWIFNFALALFVPSAFKNITWKTYIMFGVFSVALTINTFLMFPETKGKTLEEIDQMWDAHVPAWKSASWVPVVPPAEAYDNDPNKQKMDVEHVEDAGSVEQLDKVSSEDKNSEMQIAAATRSTSNSNSASV</sequence>
<evidence type="ECO:0000256" key="2">
    <source>
        <dbReference type="ARBA" id="ARBA00010992"/>
    </source>
</evidence>
<feature type="transmembrane region" description="Helical" evidence="9">
    <location>
        <begin position="435"/>
        <end position="454"/>
    </location>
</feature>
<feature type="region of interest" description="Disordered" evidence="8">
    <location>
        <begin position="543"/>
        <end position="573"/>
    </location>
</feature>
<evidence type="ECO:0000256" key="6">
    <source>
        <dbReference type="ARBA" id="ARBA00023136"/>
    </source>
</evidence>
<dbReference type="PANTHER" id="PTHR48022">
    <property type="entry name" value="PLASTIDIC GLUCOSE TRANSPORTER 4"/>
    <property type="match status" value="1"/>
</dbReference>
<protein>
    <submittedName>
        <fullName evidence="11">ZYBA0S06-02080g1_1</fullName>
    </submittedName>
</protein>
<dbReference type="PROSITE" id="PS50850">
    <property type="entry name" value="MFS"/>
    <property type="match status" value="1"/>
</dbReference>
<dbReference type="EMBL" id="HG316459">
    <property type="protein sequence ID" value="CDF90162.1"/>
    <property type="molecule type" value="Genomic_DNA"/>
</dbReference>
<comment type="similarity">
    <text evidence="2 7">Belongs to the major facilitator superfamily. Sugar transporter (TC 2.A.1.1) family.</text>
</comment>
<dbReference type="InterPro" id="IPR003663">
    <property type="entry name" value="Sugar/inositol_transpt"/>
</dbReference>
<comment type="subcellular location">
    <subcellularLocation>
        <location evidence="1">Membrane</location>
        <topology evidence="1">Multi-pass membrane protein</topology>
    </subcellularLocation>
</comment>
<evidence type="ECO:0000256" key="1">
    <source>
        <dbReference type="ARBA" id="ARBA00004141"/>
    </source>
</evidence>
<feature type="domain" description="Major facilitator superfamily (MFS) profile" evidence="10">
    <location>
        <begin position="36"/>
        <end position="488"/>
    </location>
</feature>
<feature type="transmembrane region" description="Helical" evidence="9">
    <location>
        <begin position="126"/>
        <end position="150"/>
    </location>
</feature>
<dbReference type="PANTHER" id="PTHR48022:SF7">
    <property type="entry name" value="MAJOR FACILITATOR SUPERFAMILY (MFS) PROFILE DOMAIN-CONTAINING PROTEIN-RELATED"/>
    <property type="match status" value="1"/>
</dbReference>
<dbReference type="InterPro" id="IPR005829">
    <property type="entry name" value="Sugar_transporter_CS"/>
</dbReference>
<dbReference type="InterPro" id="IPR005828">
    <property type="entry name" value="MFS_sugar_transport-like"/>
</dbReference>
<evidence type="ECO:0000313" key="11">
    <source>
        <dbReference type="EMBL" id="CDF90162.1"/>
    </source>
</evidence>
<keyword evidence="6 9" id="KW-0472">Membrane</keyword>
<dbReference type="OrthoDB" id="4142200at2759"/>
<feature type="transmembrane region" description="Helical" evidence="9">
    <location>
        <begin position="196"/>
        <end position="215"/>
    </location>
</feature>
<feature type="transmembrane region" description="Helical" evidence="9">
    <location>
        <begin position="30"/>
        <end position="49"/>
    </location>
</feature>
<reference evidence="12" key="1">
    <citation type="journal article" date="2013" name="Genome Announc.">
        <title>Genome sequence of the food spoilage yeast Zygosaccharomyces bailii CLIB 213(T).</title>
        <authorList>
            <person name="Galeote V."/>
            <person name="Bigey F."/>
            <person name="Devillers H."/>
            <person name="Neuveglise C."/>
            <person name="Dequin S."/>
        </authorList>
    </citation>
    <scope>NUCLEOTIDE SEQUENCE [LARGE SCALE GENOMIC DNA]</scope>
    <source>
        <strain evidence="12">CLIB 213 / ATCC 58445 / CBS 680 / CCRC 21525 / NBRC 1098 / NCYC 1416 / NRRL Y-2227</strain>
    </source>
</reference>
<dbReference type="Pfam" id="PF00083">
    <property type="entry name" value="Sugar_tr"/>
    <property type="match status" value="1"/>
</dbReference>
<dbReference type="PROSITE" id="PS00217">
    <property type="entry name" value="SUGAR_TRANSPORT_2"/>
    <property type="match status" value="1"/>
</dbReference>
<dbReference type="CDD" id="cd17356">
    <property type="entry name" value="MFS_HXT"/>
    <property type="match status" value="1"/>
</dbReference>
<gene>
    <name evidence="11" type="ORF">BN860_02080g</name>
</gene>
<feature type="transmembrane region" description="Helical" evidence="9">
    <location>
        <begin position="296"/>
        <end position="314"/>
    </location>
</feature>
<evidence type="ECO:0000256" key="5">
    <source>
        <dbReference type="ARBA" id="ARBA00022989"/>
    </source>
</evidence>
<dbReference type="AlphaFoldDB" id="A0A8J2X972"/>
<accession>A0A8J2X972</accession>